<keyword evidence="2" id="KW-0539">Nucleus</keyword>
<evidence type="ECO:0000313" key="5">
    <source>
        <dbReference type="Proteomes" id="UP000325579"/>
    </source>
</evidence>
<evidence type="ECO:0000256" key="2">
    <source>
        <dbReference type="ARBA" id="ARBA00023242"/>
    </source>
</evidence>
<dbReference type="PANTHER" id="PTHR37534">
    <property type="entry name" value="TRANSCRIPTIONAL ACTIVATOR PROTEIN UGA3"/>
    <property type="match status" value="1"/>
</dbReference>
<comment type="subcellular location">
    <subcellularLocation>
        <location evidence="1">Nucleus</location>
    </subcellularLocation>
</comment>
<dbReference type="EMBL" id="ML736843">
    <property type="protein sequence ID" value="KAE8399025.1"/>
    <property type="molecule type" value="Genomic_DNA"/>
</dbReference>
<dbReference type="PANTHER" id="PTHR37534:SF17">
    <property type="entry name" value="ZN(2)-C6 FUNGAL-TYPE DOMAIN-CONTAINING PROTEIN"/>
    <property type="match status" value="1"/>
</dbReference>
<dbReference type="Pfam" id="PF11951">
    <property type="entry name" value="Fungal_trans_2"/>
    <property type="match status" value="2"/>
</dbReference>
<keyword evidence="5" id="KW-1185">Reference proteome</keyword>
<dbReference type="RefSeq" id="XP_031936344.1">
    <property type="nucleotide sequence ID" value="XM_032083368.1"/>
</dbReference>
<dbReference type="InterPro" id="IPR021858">
    <property type="entry name" value="Fun_TF"/>
</dbReference>
<dbReference type="GO" id="GO:0005634">
    <property type="term" value="C:nucleus"/>
    <property type="evidence" value="ECO:0007669"/>
    <property type="project" value="UniProtKB-SubCell"/>
</dbReference>
<dbReference type="GeneID" id="43668059"/>
<dbReference type="OrthoDB" id="5386330at2759"/>
<dbReference type="Proteomes" id="UP000325579">
    <property type="component" value="Unassembled WGS sequence"/>
</dbReference>
<keyword evidence="3" id="KW-1133">Transmembrane helix</keyword>
<dbReference type="GO" id="GO:0045944">
    <property type="term" value="P:positive regulation of transcription by RNA polymerase II"/>
    <property type="evidence" value="ECO:0007669"/>
    <property type="project" value="TreeGrafter"/>
</dbReference>
<accession>A0A5N7CXV2</accession>
<dbReference type="GO" id="GO:0000976">
    <property type="term" value="F:transcription cis-regulatory region binding"/>
    <property type="evidence" value="ECO:0007669"/>
    <property type="project" value="TreeGrafter"/>
</dbReference>
<feature type="transmembrane region" description="Helical" evidence="3">
    <location>
        <begin position="76"/>
        <end position="94"/>
    </location>
</feature>
<reference evidence="4 5" key="1">
    <citation type="submission" date="2019-04" db="EMBL/GenBank/DDBJ databases">
        <authorList>
            <consortium name="DOE Joint Genome Institute"/>
            <person name="Mondo S."/>
            <person name="Kjaerbolling I."/>
            <person name="Vesth T."/>
            <person name="Frisvad J.C."/>
            <person name="Nybo J.L."/>
            <person name="Theobald S."/>
            <person name="Kildgaard S."/>
            <person name="Isbrandt T."/>
            <person name="Kuo A."/>
            <person name="Sato A."/>
            <person name="Lyhne E.K."/>
            <person name="Kogle M.E."/>
            <person name="Wiebenga A."/>
            <person name="Kun R.S."/>
            <person name="Lubbers R.J."/>
            <person name="Makela M.R."/>
            <person name="Barry K."/>
            <person name="Chovatia M."/>
            <person name="Clum A."/>
            <person name="Daum C."/>
            <person name="Haridas S."/>
            <person name="He G."/>
            <person name="LaButti K."/>
            <person name="Lipzen A."/>
            <person name="Riley R."/>
            <person name="Salamov A."/>
            <person name="Simmons B.A."/>
            <person name="Magnuson J.K."/>
            <person name="Henrissat B."/>
            <person name="Mortensen U.H."/>
            <person name="Larsen T.O."/>
            <person name="Devries R.P."/>
            <person name="Grigoriev I.V."/>
            <person name="Machida M."/>
            <person name="Baker S.E."/>
            <person name="Andersen M.R."/>
            <person name="Cantor M.N."/>
            <person name="Hua S.X."/>
        </authorList>
    </citation>
    <scope>NUCLEOTIDE SEQUENCE [LARGE SCALE GENOMIC DNA]</scope>
    <source>
        <strain evidence="4 5">CBS 119388</strain>
    </source>
</reference>
<name>A0A5N7CXV2_9EURO</name>
<proteinExistence type="predicted"/>
<evidence type="ECO:0000313" key="4">
    <source>
        <dbReference type="EMBL" id="KAE8399025.1"/>
    </source>
</evidence>
<keyword evidence="3" id="KW-0472">Membrane</keyword>
<evidence type="ECO:0000256" key="3">
    <source>
        <dbReference type="SAM" id="Phobius"/>
    </source>
</evidence>
<evidence type="ECO:0000256" key="1">
    <source>
        <dbReference type="ARBA" id="ARBA00004123"/>
    </source>
</evidence>
<protein>
    <recommendedName>
        <fullName evidence="6">Fungal-specific transcription factor domain-containing protein</fullName>
    </recommendedName>
</protein>
<gene>
    <name evidence="4" type="ORF">BDV37DRAFT_261910</name>
</gene>
<organism evidence="4 5">
    <name type="scientific">Aspergillus pseudonomiae</name>
    <dbReference type="NCBI Taxonomy" id="1506151"/>
    <lineage>
        <taxon>Eukaryota</taxon>
        <taxon>Fungi</taxon>
        <taxon>Dikarya</taxon>
        <taxon>Ascomycota</taxon>
        <taxon>Pezizomycotina</taxon>
        <taxon>Eurotiomycetes</taxon>
        <taxon>Eurotiomycetidae</taxon>
        <taxon>Eurotiales</taxon>
        <taxon>Aspergillaceae</taxon>
        <taxon>Aspergillus</taxon>
        <taxon>Aspergillus subgen. Circumdati</taxon>
    </lineage>
</organism>
<dbReference type="GO" id="GO:0003700">
    <property type="term" value="F:DNA-binding transcription factor activity"/>
    <property type="evidence" value="ECO:0007669"/>
    <property type="project" value="TreeGrafter"/>
</dbReference>
<sequence length="291" mass="32825">MVVMDNKYNEWRSLILPLALSDQTVLDAVLAVSAFHLSHQGGSGPMVGPDKLYMQAIVGLQKRSCLDEYDPLTRQSVFVVIIILLVGVMVNGSSDFPILFHMLQSAFDTVGGERGLGNGDIADFLRRQIRRLRVYAAPLLSLEFGVSSIVSYALDSFDCLHYNSRFHPDDSRTFSAIADLQQQAYDIYLQRALLGPRGALDCERIERFKQSMDLFSVGSFGEHALVWPTLIAASESSKQEHRHFFKSFLERQYHSTGFLNLLKALNFLEDIWARSNAHWPALLPEPRVLVM</sequence>
<dbReference type="AlphaFoldDB" id="A0A5N7CXV2"/>
<keyword evidence="3" id="KW-0812">Transmembrane</keyword>
<evidence type="ECO:0008006" key="6">
    <source>
        <dbReference type="Google" id="ProtNLM"/>
    </source>
</evidence>